<evidence type="ECO:0000313" key="1">
    <source>
        <dbReference type="EMBL" id="EDW75466.2"/>
    </source>
</evidence>
<proteinExistence type="predicted"/>
<name>B4MTM7_DROWI</name>
<dbReference type="OrthoDB" id="7834078at2759"/>
<dbReference type="Proteomes" id="UP000007798">
    <property type="component" value="Unassembled WGS sequence"/>
</dbReference>
<dbReference type="SMART" id="SM00697">
    <property type="entry name" value="DM8"/>
    <property type="match status" value="1"/>
</dbReference>
<accession>B4MTM7</accession>
<gene>
    <name evidence="1" type="primary">Dwil\GK23872</name>
    <name evidence="1" type="ORF">Dwil_GK23872</name>
</gene>
<evidence type="ECO:0000313" key="2">
    <source>
        <dbReference type="Proteomes" id="UP000007798"/>
    </source>
</evidence>
<keyword evidence="2" id="KW-1185">Reference proteome</keyword>
<dbReference type="AlphaFoldDB" id="B4MTM7"/>
<protein>
    <recommendedName>
        <fullName evidence="3">MD-2-related lipid-recognition domain-containing protein</fullName>
    </recommendedName>
</protein>
<sequence>MKFEFTNLKYENFDKEFCEFEYCYLKSINRTYKYLSLRVNLLQLPVTKFSVRFQMLKRFNGYKPFLYDTTVDGCKFLANQKINPVAGFFFGLFSKYSNINHTCPYEHDVIVDKVAVNTMNNGLTNVLPFPEGDYLYNITWIAYGKPRAVVKVFGTLS</sequence>
<dbReference type="KEGG" id="dwi:6641726"/>
<dbReference type="InParanoid" id="B4MTM7"/>
<dbReference type="PANTHER" id="PTHR20898:SF0">
    <property type="entry name" value="DAEDALUS ON 3-RELATED"/>
    <property type="match status" value="1"/>
</dbReference>
<dbReference type="HOGENOM" id="CLU_116900_3_0_1"/>
<dbReference type="InterPro" id="IPR010512">
    <property type="entry name" value="DUF1091"/>
</dbReference>
<reference evidence="1 2" key="1">
    <citation type="journal article" date="2007" name="Nature">
        <title>Evolution of genes and genomes on the Drosophila phylogeny.</title>
        <authorList>
            <consortium name="Drosophila 12 Genomes Consortium"/>
            <person name="Clark A.G."/>
            <person name="Eisen M.B."/>
            <person name="Smith D.R."/>
            <person name="Bergman C.M."/>
            <person name="Oliver B."/>
            <person name="Markow T.A."/>
            <person name="Kaufman T.C."/>
            <person name="Kellis M."/>
            <person name="Gelbart W."/>
            <person name="Iyer V.N."/>
            <person name="Pollard D.A."/>
            <person name="Sackton T.B."/>
            <person name="Larracuente A.M."/>
            <person name="Singh N.D."/>
            <person name="Abad J.P."/>
            <person name="Abt D.N."/>
            <person name="Adryan B."/>
            <person name="Aguade M."/>
            <person name="Akashi H."/>
            <person name="Anderson W.W."/>
            <person name="Aquadro C.F."/>
            <person name="Ardell D.H."/>
            <person name="Arguello R."/>
            <person name="Artieri C.G."/>
            <person name="Barbash D.A."/>
            <person name="Barker D."/>
            <person name="Barsanti P."/>
            <person name="Batterham P."/>
            <person name="Batzoglou S."/>
            <person name="Begun D."/>
            <person name="Bhutkar A."/>
            <person name="Blanco E."/>
            <person name="Bosak S.A."/>
            <person name="Bradley R.K."/>
            <person name="Brand A.D."/>
            <person name="Brent M.R."/>
            <person name="Brooks A.N."/>
            <person name="Brown R.H."/>
            <person name="Butlin R.K."/>
            <person name="Caggese C."/>
            <person name="Calvi B.R."/>
            <person name="Bernardo de Carvalho A."/>
            <person name="Caspi A."/>
            <person name="Castrezana S."/>
            <person name="Celniker S.E."/>
            <person name="Chang J.L."/>
            <person name="Chapple C."/>
            <person name="Chatterji S."/>
            <person name="Chinwalla A."/>
            <person name="Civetta A."/>
            <person name="Clifton S.W."/>
            <person name="Comeron J.M."/>
            <person name="Costello J.C."/>
            <person name="Coyne J.A."/>
            <person name="Daub J."/>
            <person name="David R.G."/>
            <person name="Delcher A.L."/>
            <person name="Delehaunty K."/>
            <person name="Do C.B."/>
            <person name="Ebling H."/>
            <person name="Edwards K."/>
            <person name="Eickbush T."/>
            <person name="Evans J.D."/>
            <person name="Filipski A."/>
            <person name="Findeiss S."/>
            <person name="Freyhult E."/>
            <person name="Fulton L."/>
            <person name="Fulton R."/>
            <person name="Garcia A.C."/>
            <person name="Gardiner A."/>
            <person name="Garfield D.A."/>
            <person name="Garvin B.E."/>
            <person name="Gibson G."/>
            <person name="Gilbert D."/>
            <person name="Gnerre S."/>
            <person name="Godfrey J."/>
            <person name="Good R."/>
            <person name="Gotea V."/>
            <person name="Gravely B."/>
            <person name="Greenberg A.J."/>
            <person name="Griffiths-Jones S."/>
            <person name="Gross S."/>
            <person name="Guigo R."/>
            <person name="Gustafson E.A."/>
            <person name="Haerty W."/>
            <person name="Hahn M.W."/>
            <person name="Halligan D.L."/>
            <person name="Halpern A.L."/>
            <person name="Halter G.M."/>
            <person name="Han M.V."/>
            <person name="Heger A."/>
            <person name="Hillier L."/>
            <person name="Hinrichs A.S."/>
            <person name="Holmes I."/>
            <person name="Hoskins R.A."/>
            <person name="Hubisz M.J."/>
            <person name="Hultmark D."/>
            <person name="Huntley M.A."/>
            <person name="Jaffe D.B."/>
            <person name="Jagadeeshan S."/>
            <person name="Jeck W.R."/>
            <person name="Johnson J."/>
            <person name="Jones C.D."/>
            <person name="Jordan W.C."/>
            <person name="Karpen G.H."/>
            <person name="Kataoka E."/>
            <person name="Keightley P.D."/>
            <person name="Kheradpour P."/>
            <person name="Kirkness E.F."/>
            <person name="Koerich L.B."/>
            <person name="Kristiansen K."/>
            <person name="Kudrna D."/>
            <person name="Kulathinal R.J."/>
            <person name="Kumar S."/>
            <person name="Kwok R."/>
            <person name="Lander E."/>
            <person name="Langley C.H."/>
            <person name="Lapoint R."/>
            <person name="Lazzaro B.P."/>
            <person name="Lee S.J."/>
            <person name="Levesque L."/>
            <person name="Li R."/>
            <person name="Lin C.F."/>
            <person name="Lin M.F."/>
            <person name="Lindblad-Toh K."/>
            <person name="Llopart A."/>
            <person name="Long M."/>
            <person name="Low L."/>
            <person name="Lozovsky E."/>
            <person name="Lu J."/>
            <person name="Luo M."/>
            <person name="Machado C.A."/>
            <person name="Makalowski W."/>
            <person name="Marzo M."/>
            <person name="Matsuda M."/>
            <person name="Matzkin L."/>
            <person name="McAllister B."/>
            <person name="McBride C.S."/>
            <person name="McKernan B."/>
            <person name="McKernan K."/>
            <person name="Mendez-Lago M."/>
            <person name="Minx P."/>
            <person name="Mollenhauer M.U."/>
            <person name="Montooth K."/>
            <person name="Mount S.M."/>
            <person name="Mu X."/>
            <person name="Myers E."/>
            <person name="Negre B."/>
            <person name="Newfeld S."/>
            <person name="Nielsen R."/>
            <person name="Noor M.A."/>
            <person name="O'Grady P."/>
            <person name="Pachter L."/>
            <person name="Papaceit M."/>
            <person name="Parisi M.J."/>
            <person name="Parisi M."/>
            <person name="Parts L."/>
            <person name="Pedersen J.S."/>
            <person name="Pesole G."/>
            <person name="Phillippy A.M."/>
            <person name="Ponting C.P."/>
            <person name="Pop M."/>
            <person name="Porcelli D."/>
            <person name="Powell J.R."/>
            <person name="Prohaska S."/>
            <person name="Pruitt K."/>
            <person name="Puig M."/>
            <person name="Quesneville H."/>
            <person name="Ram K.R."/>
            <person name="Rand D."/>
            <person name="Rasmussen M.D."/>
            <person name="Reed L.K."/>
            <person name="Reenan R."/>
            <person name="Reily A."/>
            <person name="Remington K.A."/>
            <person name="Rieger T.T."/>
            <person name="Ritchie M.G."/>
            <person name="Robin C."/>
            <person name="Rogers Y.H."/>
            <person name="Rohde C."/>
            <person name="Rozas J."/>
            <person name="Rubenfield M.J."/>
            <person name="Ruiz A."/>
            <person name="Russo S."/>
            <person name="Salzberg S.L."/>
            <person name="Sanchez-Gracia A."/>
            <person name="Saranga D.J."/>
            <person name="Sato H."/>
            <person name="Schaeffer S.W."/>
            <person name="Schatz M.C."/>
            <person name="Schlenke T."/>
            <person name="Schwartz R."/>
            <person name="Segarra C."/>
            <person name="Singh R.S."/>
            <person name="Sirot L."/>
            <person name="Sirota M."/>
            <person name="Sisneros N.B."/>
            <person name="Smith C.D."/>
            <person name="Smith T.F."/>
            <person name="Spieth J."/>
            <person name="Stage D.E."/>
            <person name="Stark A."/>
            <person name="Stephan W."/>
            <person name="Strausberg R.L."/>
            <person name="Strempel S."/>
            <person name="Sturgill D."/>
            <person name="Sutton G."/>
            <person name="Sutton G.G."/>
            <person name="Tao W."/>
            <person name="Teichmann S."/>
            <person name="Tobari Y.N."/>
            <person name="Tomimura Y."/>
            <person name="Tsolas J.M."/>
            <person name="Valente V.L."/>
            <person name="Venter E."/>
            <person name="Venter J.C."/>
            <person name="Vicario S."/>
            <person name="Vieira F.G."/>
            <person name="Vilella A.J."/>
            <person name="Villasante A."/>
            <person name="Walenz B."/>
            <person name="Wang J."/>
            <person name="Wasserman M."/>
            <person name="Watts T."/>
            <person name="Wilson D."/>
            <person name="Wilson R.K."/>
            <person name="Wing R.A."/>
            <person name="Wolfner M.F."/>
            <person name="Wong A."/>
            <person name="Wong G.K."/>
            <person name="Wu C.I."/>
            <person name="Wu G."/>
            <person name="Yamamoto D."/>
            <person name="Yang H.P."/>
            <person name="Yang S.P."/>
            <person name="Yorke J.A."/>
            <person name="Yoshida K."/>
            <person name="Zdobnov E."/>
            <person name="Zhang P."/>
            <person name="Zhang Y."/>
            <person name="Zimin A.V."/>
            <person name="Baldwin J."/>
            <person name="Abdouelleil A."/>
            <person name="Abdulkadir J."/>
            <person name="Abebe A."/>
            <person name="Abera B."/>
            <person name="Abreu J."/>
            <person name="Acer S.C."/>
            <person name="Aftuck L."/>
            <person name="Alexander A."/>
            <person name="An P."/>
            <person name="Anderson E."/>
            <person name="Anderson S."/>
            <person name="Arachi H."/>
            <person name="Azer M."/>
            <person name="Bachantsang P."/>
            <person name="Barry A."/>
            <person name="Bayul T."/>
            <person name="Berlin A."/>
            <person name="Bessette D."/>
            <person name="Bloom T."/>
            <person name="Blye J."/>
            <person name="Boguslavskiy L."/>
            <person name="Bonnet C."/>
            <person name="Boukhgalter B."/>
            <person name="Bourzgui I."/>
            <person name="Brown A."/>
            <person name="Cahill P."/>
            <person name="Channer S."/>
            <person name="Cheshatsang Y."/>
            <person name="Chuda L."/>
            <person name="Citroen M."/>
            <person name="Collymore A."/>
            <person name="Cooke P."/>
            <person name="Costello M."/>
            <person name="D'Aco K."/>
            <person name="Daza R."/>
            <person name="De Haan G."/>
            <person name="DeGray S."/>
            <person name="DeMaso C."/>
            <person name="Dhargay N."/>
            <person name="Dooley K."/>
            <person name="Dooley E."/>
            <person name="Doricent M."/>
            <person name="Dorje P."/>
            <person name="Dorjee K."/>
            <person name="Dupes A."/>
            <person name="Elong R."/>
            <person name="Falk J."/>
            <person name="Farina A."/>
            <person name="Faro S."/>
            <person name="Ferguson D."/>
            <person name="Fisher S."/>
            <person name="Foley C.D."/>
            <person name="Franke A."/>
            <person name="Friedrich D."/>
            <person name="Gadbois L."/>
            <person name="Gearin G."/>
            <person name="Gearin C.R."/>
            <person name="Giannoukos G."/>
            <person name="Goode T."/>
            <person name="Graham J."/>
            <person name="Grandbois E."/>
            <person name="Grewal S."/>
            <person name="Gyaltsen K."/>
            <person name="Hafez N."/>
            <person name="Hagos B."/>
            <person name="Hall J."/>
            <person name="Henson C."/>
            <person name="Hollinger A."/>
            <person name="Honan T."/>
            <person name="Huard M.D."/>
            <person name="Hughes L."/>
            <person name="Hurhula B."/>
            <person name="Husby M.E."/>
            <person name="Kamat A."/>
            <person name="Kanga B."/>
            <person name="Kashin S."/>
            <person name="Khazanovich D."/>
            <person name="Kisner P."/>
            <person name="Lance K."/>
            <person name="Lara M."/>
            <person name="Lee W."/>
            <person name="Lennon N."/>
            <person name="Letendre F."/>
            <person name="LeVine R."/>
            <person name="Lipovsky A."/>
            <person name="Liu X."/>
            <person name="Liu J."/>
            <person name="Liu S."/>
            <person name="Lokyitsang T."/>
            <person name="Lokyitsang Y."/>
            <person name="Lubonja R."/>
            <person name="Lui A."/>
            <person name="MacDonald P."/>
            <person name="Magnisalis V."/>
            <person name="Maru K."/>
            <person name="Matthews C."/>
            <person name="McCusker W."/>
            <person name="McDonough S."/>
            <person name="Mehta T."/>
            <person name="Meldrim J."/>
            <person name="Meneus L."/>
            <person name="Mihai O."/>
            <person name="Mihalev A."/>
            <person name="Mihova T."/>
            <person name="Mittelman R."/>
            <person name="Mlenga V."/>
            <person name="Montmayeur A."/>
            <person name="Mulrain L."/>
            <person name="Navidi A."/>
            <person name="Naylor J."/>
            <person name="Negash T."/>
            <person name="Nguyen T."/>
            <person name="Nguyen N."/>
            <person name="Nicol R."/>
            <person name="Norbu C."/>
            <person name="Norbu N."/>
            <person name="Novod N."/>
            <person name="O'Neill B."/>
            <person name="Osman S."/>
            <person name="Markiewicz E."/>
            <person name="Oyono O.L."/>
            <person name="Patti C."/>
            <person name="Phunkhang P."/>
            <person name="Pierre F."/>
            <person name="Priest M."/>
            <person name="Raghuraman S."/>
            <person name="Rege F."/>
            <person name="Reyes R."/>
            <person name="Rise C."/>
            <person name="Rogov P."/>
            <person name="Ross K."/>
            <person name="Ryan E."/>
            <person name="Settipalli S."/>
            <person name="Shea T."/>
            <person name="Sherpa N."/>
            <person name="Shi L."/>
            <person name="Shih D."/>
            <person name="Sparrow T."/>
            <person name="Spaulding J."/>
            <person name="Stalker J."/>
            <person name="Stange-Thomann N."/>
            <person name="Stavropoulos S."/>
            <person name="Stone C."/>
            <person name="Strader C."/>
            <person name="Tesfaye S."/>
            <person name="Thomson T."/>
            <person name="Thoulutsang Y."/>
            <person name="Thoulutsang D."/>
            <person name="Topham K."/>
            <person name="Topping I."/>
            <person name="Tsamla T."/>
            <person name="Vassiliev H."/>
            <person name="Vo A."/>
            <person name="Wangchuk T."/>
            <person name="Wangdi T."/>
            <person name="Weiand M."/>
            <person name="Wilkinson J."/>
            <person name="Wilson A."/>
            <person name="Yadav S."/>
            <person name="Young G."/>
            <person name="Yu Q."/>
            <person name="Zembek L."/>
            <person name="Zhong D."/>
            <person name="Zimmer A."/>
            <person name="Zwirko Z."/>
            <person name="Jaffe D.B."/>
            <person name="Alvarez P."/>
            <person name="Brockman W."/>
            <person name="Butler J."/>
            <person name="Chin C."/>
            <person name="Gnerre S."/>
            <person name="Grabherr M."/>
            <person name="Kleber M."/>
            <person name="Mauceli E."/>
            <person name="MacCallum I."/>
        </authorList>
    </citation>
    <scope>NUCLEOTIDE SEQUENCE [LARGE SCALE GENOMIC DNA]</scope>
    <source>
        <strain evidence="2">Tucson 14030-0811.24</strain>
    </source>
</reference>
<dbReference type="EMBL" id="CH963852">
    <property type="protein sequence ID" value="EDW75466.2"/>
    <property type="molecule type" value="Genomic_DNA"/>
</dbReference>
<dbReference type="Pfam" id="PF06477">
    <property type="entry name" value="DUF1091"/>
    <property type="match status" value="1"/>
</dbReference>
<evidence type="ECO:0008006" key="3">
    <source>
        <dbReference type="Google" id="ProtNLM"/>
    </source>
</evidence>
<dbReference type="PANTHER" id="PTHR20898">
    <property type="entry name" value="DAEDALUS ON 3-RELATED-RELATED"/>
    <property type="match status" value="1"/>
</dbReference>
<organism evidence="1 2">
    <name type="scientific">Drosophila willistoni</name>
    <name type="common">Fruit fly</name>
    <dbReference type="NCBI Taxonomy" id="7260"/>
    <lineage>
        <taxon>Eukaryota</taxon>
        <taxon>Metazoa</taxon>
        <taxon>Ecdysozoa</taxon>
        <taxon>Arthropoda</taxon>
        <taxon>Hexapoda</taxon>
        <taxon>Insecta</taxon>
        <taxon>Pterygota</taxon>
        <taxon>Neoptera</taxon>
        <taxon>Endopterygota</taxon>
        <taxon>Diptera</taxon>
        <taxon>Brachycera</taxon>
        <taxon>Muscomorpha</taxon>
        <taxon>Ephydroidea</taxon>
        <taxon>Drosophilidae</taxon>
        <taxon>Drosophila</taxon>
        <taxon>Sophophora</taxon>
    </lineage>
</organism>